<comment type="catalytic activity">
    <reaction evidence="9">
        <text>5-diphospho-1D-myo-inositol 1,2,3,4,6-pentakisphosphate + ATP + H(+) = 1,5-bis(diphospho)-1D-myo-inositol 2,3,4,6-tetrakisphosphate + ADP</text>
        <dbReference type="Rhea" id="RHEA:10276"/>
        <dbReference type="ChEBI" id="CHEBI:15378"/>
        <dbReference type="ChEBI" id="CHEBI:30616"/>
        <dbReference type="ChEBI" id="CHEBI:58628"/>
        <dbReference type="ChEBI" id="CHEBI:77983"/>
        <dbReference type="ChEBI" id="CHEBI:456216"/>
        <dbReference type="EC" id="2.7.4.24"/>
    </reaction>
    <physiologicalReaction direction="left-to-right" evidence="9">
        <dbReference type="Rhea" id="RHEA:10277"/>
    </physiologicalReaction>
</comment>
<dbReference type="InterPro" id="IPR037446">
    <property type="entry name" value="His_Pase_VIP1"/>
</dbReference>
<evidence type="ECO:0000256" key="2">
    <source>
        <dbReference type="ARBA" id="ARBA00005609"/>
    </source>
</evidence>
<dbReference type="GO" id="GO:0000828">
    <property type="term" value="F:inositol hexakisphosphate kinase activity"/>
    <property type="evidence" value="ECO:0007669"/>
    <property type="project" value="UniProtKB-ARBA"/>
</dbReference>
<evidence type="ECO:0000256" key="10">
    <source>
        <dbReference type="ARBA" id="ARBA00034629"/>
    </source>
</evidence>
<comment type="similarity">
    <text evidence="2">Belongs to the histidine acid phosphatase family. VIP1 subfamily.</text>
</comment>
<dbReference type="PANTHER" id="PTHR12750">
    <property type="entry name" value="DIPHOSPHOINOSITOL PENTAKISPHOSPHATE KINASE"/>
    <property type="match status" value="1"/>
</dbReference>
<dbReference type="GO" id="GO:0005737">
    <property type="term" value="C:cytoplasm"/>
    <property type="evidence" value="ECO:0007669"/>
    <property type="project" value="UniProtKB-SubCell"/>
</dbReference>
<evidence type="ECO:0000256" key="9">
    <source>
        <dbReference type="ARBA" id="ARBA00033696"/>
    </source>
</evidence>
<sequence>MLDRWKKLHKDLYNRKTDFFDLSKVPDVHDNIRYDLLHNWHLGLRGMDELHALAKHFADTVVPQEYGVDKEEKRILGSHMCQALLEKIKYDLIIARGDECFDVRYNLDLAHADDLPINSLGRRVRTRLYFTSESHLHSLLNVMRFPPDEDEGGREDGREDGREGLAMDRRAW</sequence>
<proteinExistence type="evidence at transcript level"/>
<evidence type="ECO:0000256" key="11">
    <source>
        <dbReference type="SAM" id="MobiDB-lite"/>
    </source>
</evidence>
<evidence type="ECO:0000313" key="12">
    <source>
        <dbReference type="EMBL" id="AFJ69430.1"/>
    </source>
</evidence>
<dbReference type="Pfam" id="PF00328">
    <property type="entry name" value="His_Phos_2"/>
    <property type="match status" value="1"/>
</dbReference>
<reference evidence="12" key="1">
    <citation type="journal article" date="2012" name="Bioengineered">
        <title>Additional insights into the genome of the oleaginous model alga Nannochloropsis gaditana.</title>
        <authorList>
            <person name="Jinkerson R.E."/>
            <person name="Radakovits R."/>
            <person name="Posewitz M.C."/>
        </authorList>
    </citation>
    <scope>NUCLEOTIDE SEQUENCE</scope>
    <source>
        <strain evidence="12">CCMP526</strain>
    </source>
</reference>
<feature type="region of interest" description="Disordered" evidence="11">
    <location>
        <begin position="147"/>
        <end position="172"/>
    </location>
</feature>
<evidence type="ECO:0000256" key="5">
    <source>
        <dbReference type="ARBA" id="ARBA00022679"/>
    </source>
</evidence>
<dbReference type="InterPro" id="IPR000560">
    <property type="entry name" value="His_Pase_clade-2"/>
</dbReference>
<dbReference type="GO" id="GO:0005524">
    <property type="term" value="F:ATP binding"/>
    <property type="evidence" value="ECO:0007669"/>
    <property type="project" value="UniProtKB-KW"/>
</dbReference>
<organism evidence="12">
    <name type="scientific">Nannochloropsis gaditana (strain CCMP526)</name>
    <name type="common">Green microalga</name>
    <name type="synonym">Microchloropsis gaditana</name>
    <dbReference type="NCBI Taxonomy" id="1093141"/>
    <lineage>
        <taxon>Eukaryota</taxon>
        <taxon>Sar</taxon>
        <taxon>Stramenopiles</taxon>
        <taxon>Ochrophyta</taxon>
        <taxon>Eustigmatophyceae</taxon>
        <taxon>Eustigmatales</taxon>
        <taxon>Monodopsidaceae</taxon>
        <taxon>Nannochloropsis</taxon>
    </lineage>
</organism>
<keyword evidence="8" id="KW-0067">ATP-binding</keyword>
<protein>
    <recommendedName>
        <fullName evidence="3">diphosphoinositol-pentakisphosphate 1-kinase</fullName>
        <ecNumber evidence="3">2.7.4.24</ecNumber>
    </recommendedName>
</protein>
<evidence type="ECO:0000256" key="1">
    <source>
        <dbReference type="ARBA" id="ARBA00004496"/>
    </source>
</evidence>
<dbReference type="EC" id="2.7.4.24" evidence="3"/>
<name>I2CR97_NANGC</name>
<comment type="catalytic activity">
    <reaction evidence="10">
        <text>1D-myo-inositol hexakisphosphate + ATP = 1-diphospho-1D-myo-inositol 2,3,4,5,6-pentakisphosphate + ADP</text>
        <dbReference type="Rhea" id="RHEA:37459"/>
        <dbReference type="ChEBI" id="CHEBI:30616"/>
        <dbReference type="ChEBI" id="CHEBI:58130"/>
        <dbReference type="ChEBI" id="CHEBI:74946"/>
        <dbReference type="ChEBI" id="CHEBI:456216"/>
        <dbReference type="EC" id="2.7.4.24"/>
    </reaction>
    <physiologicalReaction direction="left-to-right" evidence="10">
        <dbReference type="Rhea" id="RHEA:37460"/>
    </physiologicalReaction>
</comment>
<dbReference type="SUPFAM" id="SSF53254">
    <property type="entry name" value="Phosphoglycerate mutase-like"/>
    <property type="match status" value="1"/>
</dbReference>
<keyword evidence="6" id="KW-0547">Nucleotide-binding</keyword>
<evidence type="ECO:0000256" key="6">
    <source>
        <dbReference type="ARBA" id="ARBA00022741"/>
    </source>
</evidence>
<dbReference type="GO" id="GO:0006020">
    <property type="term" value="P:inositol metabolic process"/>
    <property type="evidence" value="ECO:0007669"/>
    <property type="project" value="TreeGrafter"/>
</dbReference>
<feature type="compositionally biased region" description="Basic and acidic residues" evidence="11">
    <location>
        <begin position="154"/>
        <end position="172"/>
    </location>
</feature>
<evidence type="ECO:0000256" key="3">
    <source>
        <dbReference type="ARBA" id="ARBA00012893"/>
    </source>
</evidence>
<dbReference type="EMBL" id="JU980367">
    <property type="protein sequence ID" value="AFJ69430.1"/>
    <property type="molecule type" value="mRNA"/>
</dbReference>
<keyword evidence="5" id="KW-0808">Transferase</keyword>
<comment type="subcellular location">
    <subcellularLocation>
        <location evidence="1">Cytoplasm</location>
    </subcellularLocation>
</comment>
<dbReference type="AlphaFoldDB" id="I2CR97"/>
<reference evidence="12" key="2">
    <citation type="journal article" date="2012" name="Nat. Commun.">
        <title>Draft genome sequence and genetic transformation of the oleaginous alga Nannochloropis gaditana.</title>
        <authorList>
            <person name="Radakovits R."/>
            <person name="Jinkerson R.E."/>
            <person name="Fuerstenberg S.I."/>
            <person name="Tae H."/>
            <person name="Settlage R.E."/>
            <person name="Boore J.L."/>
            <person name="Posewitz M.C."/>
        </authorList>
    </citation>
    <scope>NUCLEOTIDE SEQUENCE</scope>
    <source>
        <strain evidence="12">CCMP526</strain>
    </source>
</reference>
<dbReference type="GO" id="GO:0033857">
    <property type="term" value="F:5-diphosphoinositol pentakisphosphate 1-kinase activity"/>
    <property type="evidence" value="ECO:0007669"/>
    <property type="project" value="TreeGrafter"/>
</dbReference>
<evidence type="ECO:0000256" key="4">
    <source>
        <dbReference type="ARBA" id="ARBA00022490"/>
    </source>
</evidence>
<dbReference type="GO" id="GO:0032958">
    <property type="term" value="P:inositol phosphate biosynthetic process"/>
    <property type="evidence" value="ECO:0007669"/>
    <property type="project" value="TreeGrafter"/>
</dbReference>
<keyword evidence="7 12" id="KW-0418">Kinase</keyword>
<evidence type="ECO:0000256" key="7">
    <source>
        <dbReference type="ARBA" id="ARBA00022777"/>
    </source>
</evidence>
<keyword evidence="4" id="KW-0963">Cytoplasm</keyword>
<dbReference type="InterPro" id="IPR029033">
    <property type="entry name" value="His_PPase_superfam"/>
</dbReference>
<evidence type="ECO:0000256" key="8">
    <source>
        <dbReference type="ARBA" id="ARBA00022840"/>
    </source>
</evidence>
<dbReference type="PANTHER" id="PTHR12750:SF9">
    <property type="entry name" value="INOSITOL HEXAKISPHOSPHATE AND DIPHOSPHOINOSITOL-PENTAKISPHOSPHATE KINASE"/>
    <property type="match status" value="1"/>
</dbReference>
<gene>
    <name evidence="12" type="ORF">NGATSA_3020200</name>
</gene>
<accession>I2CR97</accession>